<accession>A0ABW1N7F9</accession>
<dbReference type="EMBL" id="JBHSRF010000001">
    <property type="protein sequence ID" value="MFC6079554.1"/>
    <property type="molecule type" value="Genomic_DNA"/>
</dbReference>
<dbReference type="InterPro" id="IPR000073">
    <property type="entry name" value="AB_hydrolase_1"/>
</dbReference>
<dbReference type="GO" id="GO:0016787">
    <property type="term" value="F:hydrolase activity"/>
    <property type="evidence" value="ECO:0007669"/>
    <property type="project" value="UniProtKB-KW"/>
</dbReference>
<dbReference type="SUPFAM" id="SSF53474">
    <property type="entry name" value="alpha/beta-Hydrolases"/>
    <property type="match status" value="1"/>
</dbReference>
<proteinExistence type="predicted"/>
<dbReference type="PANTHER" id="PTHR43433">
    <property type="entry name" value="HYDROLASE, ALPHA/BETA FOLD FAMILY PROTEIN"/>
    <property type="match status" value="1"/>
</dbReference>
<dbReference type="Gene3D" id="3.40.50.1820">
    <property type="entry name" value="alpha/beta hydrolase"/>
    <property type="match status" value="1"/>
</dbReference>
<dbReference type="PANTHER" id="PTHR43433:SF5">
    <property type="entry name" value="AB HYDROLASE-1 DOMAIN-CONTAINING PROTEIN"/>
    <property type="match status" value="1"/>
</dbReference>
<dbReference type="InterPro" id="IPR050471">
    <property type="entry name" value="AB_hydrolase"/>
</dbReference>
<gene>
    <name evidence="2" type="ORF">ACFP1K_00145</name>
</gene>
<evidence type="ECO:0000313" key="3">
    <source>
        <dbReference type="Proteomes" id="UP001596137"/>
    </source>
</evidence>
<keyword evidence="2" id="KW-0378">Hydrolase</keyword>
<feature type="domain" description="AB hydrolase-1" evidence="1">
    <location>
        <begin position="23"/>
        <end position="141"/>
    </location>
</feature>
<organism evidence="2 3">
    <name type="scientific">Sphaerisporangium aureirubrum</name>
    <dbReference type="NCBI Taxonomy" id="1544736"/>
    <lineage>
        <taxon>Bacteria</taxon>
        <taxon>Bacillati</taxon>
        <taxon>Actinomycetota</taxon>
        <taxon>Actinomycetes</taxon>
        <taxon>Streptosporangiales</taxon>
        <taxon>Streptosporangiaceae</taxon>
        <taxon>Sphaerisporangium</taxon>
    </lineage>
</organism>
<dbReference type="InterPro" id="IPR029058">
    <property type="entry name" value="AB_hydrolase_fold"/>
</dbReference>
<reference evidence="3" key="1">
    <citation type="journal article" date="2019" name="Int. J. Syst. Evol. Microbiol.">
        <title>The Global Catalogue of Microorganisms (GCM) 10K type strain sequencing project: providing services to taxonomists for standard genome sequencing and annotation.</title>
        <authorList>
            <consortium name="The Broad Institute Genomics Platform"/>
            <consortium name="The Broad Institute Genome Sequencing Center for Infectious Disease"/>
            <person name="Wu L."/>
            <person name="Ma J."/>
        </authorList>
    </citation>
    <scope>NUCLEOTIDE SEQUENCE [LARGE SCALE GENOMIC DNA]</scope>
    <source>
        <strain evidence="3">JCM 30346</strain>
    </source>
</reference>
<evidence type="ECO:0000259" key="1">
    <source>
        <dbReference type="Pfam" id="PF00561"/>
    </source>
</evidence>
<dbReference type="RefSeq" id="WP_380745714.1">
    <property type="nucleotide sequence ID" value="NZ_JBHSRF010000001.1"/>
</dbReference>
<dbReference type="Proteomes" id="UP001596137">
    <property type="component" value="Unassembled WGS sequence"/>
</dbReference>
<keyword evidence="3" id="KW-1185">Reference proteome</keyword>
<evidence type="ECO:0000313" key="2">
    <source>
        <dbReference type="EMBL" id="MFC6079554.1"/>
    </source>
</evidence>
<sequence length="291" mass="31344">MVTTGTLQVPGARIYYETRGSGPVLLMLQGGEGDARRTGDLVRRLAVHYMVITYDRRGLSRSTLDDPLPGAPRSLVVPTMTTHADDACHLLSALAGEPARVFGSSMGGLVGLVLAVRHPRWVRLLVTHEPPAIGLLPAAGRAGAEEMLDGLQRTYREEGWVAAFKQLAEITGAATEDREPDAELPPPLSRERVANFHYFFTYDVPAIRCCELDDETLSATPVPIVAAVGGGTSARFFDRACVDRLAEALGTEALEFPGGHNGPITHPRAFAERLLEVLSRPCHGGGSEMLR</sequence>
<name>A0ABW1N7F9_9ACTN</name>
<protein>
    <submittedName>
        <fullName evidence="2">Alpha/beta fold hydrolase</fullName>
    </submittedName>
</protein>
<dbReference type="Pfam" id="PF00561">
    <property type="entry name" value="Abhydrolase_1"/>
    <property type="match status" value="1"/>
</dbReference>
<comment type="caution">
    <text evidence="2">The sequence shown here is derived from an EMBL/GenBank/DDBJ whole genome shotgun (WGS) entry which is preliminary data.</text>
</comment>